<reference evidence="1 2" key="1">
    <citation type="submission" date="2020-05" db="EMBL/GenBank/DDBJ databases">
        <title>MicrobeNet Type strains.</title>
        <authorList>
            <person name="Nicholson A.C."/>
        </authorList>
    </citation>
    <scope>NUCLEOTIDE SEQUENCE [LARGE SCALE GENOMIC DNA]</scope>
    <source>
        <strain evidence="1 2">JCM 3224</strain>
    </source>
</reference>
<dbReference type="GO" id="GO:0016491">
    <property type="term" value="F:oxidoreductase activity"/>
    <property type="evidence" value="ECO:0007669"/>
    <property type="project" value="InterPro"/>
</dbReference>
<dbReference type="SUPFAM" id="SSF55469">
    <property type="entry name" value="FMN-dependent nitroreductase-like"/>
    <property type="match status" value="2"/>
</dbReference>
<evidence type="ECO:0000313" key="2">
    <source>
        <dbReference type="Proteomes" id="UP000586827"/>
    </source>
</evidence>
<sequence>MAVRAPSVHNTQPWLWRVGDTTVHLYADQSRRLPHTDPDERDLLLSCGAALHHLRVAARGFGWDTRVHRLPNPADPDHLAAIEFRAAAPTEESVRMARAIGMRRSDRRRFTSWEVPAGHLVKLSAAGADNGVLVRDIDSGPERFHLLSAFEQAARIHANDFSYGAELSQWSGRHATSEGVPARNAVAAGDPTVRPFSNPGLSEAVIHDRDVTDHLVVLSTAGDDRLSRLRAGEATSAVLLTATIAGLATCPLTEPLEVSAIRDAIRTDVLDDSGYPQMIIRVGWAATSAPEIPRTPRRSLADVVQPL</sequence>
<organism evidence="1 2">
    <name type="scientific">Nocardia uniformis</name>
    <dbReference type="NCBI Taxonomy" id="53432"/>
    <lineage>
        <taxon>Bacteria</taxon>
        <taxon>Bacillati</taxon>
        <taxon>Actinomycetota</taxon>
        <taxon>Actinomycetes</taxon>
        <taxon>Mycobacteriales</taxon>
        <taxon>Nocardiaceae</taxon>
        <taxon>Nocardia</taxon>
    </lineage>
</organism>
<dbReference type="InterPro" id="IPR000415">
    <property type="entry name" value="Nitroreductase-like"/>
</dbReference>
<dbReference type="PANTHER" id="PTHR23026">
    <property type="entry name" value="NADPH NITROREDUCTASE"/>
    <property type="match status" value="1"/>
</dbReference>
<dbReference type="InterPro" id="IPR050627">
    <property type="entry name" value="Nitroreductase/BluB"/>
</dbReference>
<evidence type="ECO:0000313" key="1">
    <source>
        <dbReference type="EMBL" id="NNH69333.1"/>
    </source>
</evidence>
<dbReference type="Gene3D" id="3.40.109.10">
    <property type="entry name" value="NADH Oxidase"/>
    <property type="match status" value="1"/>
</dbReference>
<dbReference type="NCBIfam" id="NF047509">
    <property type="entry name" value="Rv3131_FMN_oxido"/>
    <property type="match status" value="1"/>
</dbReference>
<dbReference type="EMBL" id="JABELX010000001">
    <property type="protein sequence ID" value="NNH69333.1"/>
    <property type="molecule type" value="Genomic_DNA"/>
</dbReference>
<dbReference type="PANTHER" id="PTHR23026:SF123">
    <property type="entry name" value="NAD(P)H NITROREDUCTASE RV3131-RELATED"/>
    <property type="match status" value="1"/>
</dbReference>
<name>A0A849BRU2_9NOCA</name>
<accession>A0A849BRU2</accession>
<gene>
    <name evidence="1" type="ORF">HLB23_05510</name>
</gene>
<dbReference type="Proteomes" id="UP000586827">
    <property type="component" value="Unassembled WGS sequence"/>
</dbReference>
<keyword evidence="2" id="KW-1185">Reference proteome</keyword>
<proteinExistence type="predicted"/>
<dbReference type="AlphaFoldDB" id="A0A849BRU2"/>
<protein>
    <submittedName>
        <fullName evidence="1">NAD(P)H nitroreductase</fullName>
    </submittedName>
</protein>
<comment type="caution">
    <text evidence="1">The sequence shown here is derived from an EMBL/GenBank/DDBJ whole genome shotgun (WGS) entry which is preliminary data.</text>
</comment>